<comment type="caution">
    <text evidence="8">The sequence shown here is derived from an EMBL/GenBank/DDBJ whole genome shotgun (WGS) entry which is preliminary data.</text>
</comment>
<comment type="cofactor">
    <cofactor evidence="1">
        <name>FAD</name>
        <dbReference type="ChEBI" id="CHEBI:57692"/>
    </cofactor>
</comment>
<sequence>MDVVVIGGGAAGLKAASRIRRKDGNANITVVEAGKYISLGKCGLPYYVGGLVHELNDLRKTTYGAVRDEEFFRKLKNIDVLSETVAKEIDRKRKVVKIERRGSEDELGYDYLVISTGARPLKPPIEGINAEGVTTFATPEDAEKIIEMWEEGAEKAVIIGAGFIGLESAEALRNLDMEVTVIEMMDRVAPAMLDKEMAILVENHLREKGVKVLTSTRVEKIVTENGKVGAVIANGREYPADIVIVAAGIKPNSEIAEKAGLKIGETGGIWVDEYMRTSDESIYAGGDCVETTFLLTGEKIIAPFGDVANKQGRVIGENITGGKAIFPGVIGTAIFKVFDLTVASAGVNEEKAKKAGFDYFTVLAPSADRAHYYPQTSYIRLKLIVEKGSWRVIGVQGAGMGEVAKRIDVLSTAIQAGMTIDQLSNIDLAYAPPYSPALDPVINIANVAMNKRDGLFEGINVFELKEKLEKEDVVVVDVRSEEEFKGARIRSEKVMNIPLLELRERLNELPRDKEIILVCSLGLRSFEGARILKNAGFEKVKILEGGMAFWFE</sequence>
<dbReference type="Gene3D" id="3.50.50.60">
    <property type="entry name" value="FAD/NAD(P)-binding domain"/>
    <property type="match status" value="2"/>
</dbReference>
<dbReference type="PANTHER" id="PTHR43429:SF1">
    <property type="entry name" value="NAD(P)H SULFUR OXIDOREDUCTASE (COA-DEPENDENT)"/>
    <property type="match status" value="1"/>
</dbReference>
<dbReference type="Gene3D" id="3.40.250.10">
    <property type="entry name" value="Rhodanese-like domain"/>
    <property type="match status" value="1"/>
</dbReference>
<dbReference type="Pfam" id="PF00581">
    <property type="entry name" value="Rhodanese"/>
    <property type="match status" value="1"/>
</dbReference>
<evidence type="ECO:0000313" key="8">
    <source>
        <dbReference type="EMBL" id="HFW32997.1"/>
    </source>
</evidence>
<dbReference type="PROSITE" id="PS50206">
    <property type="entry name" value="RHODANESE_3"/>
    <property type="match status" value="1"/>
</dbReference>
<dbReference type="Pfam" id="PF07992">
    <property type="entry name" value="Pyr_redox_2"/>
    <property type="match status" value="1"/>
</dbReference>
<dbReference type="InterPro" id="IPR001763">
    <property type="entry name" value="Rhodanese-like_dom"/>
</dbReference>
<dbReference type="EMBL" id="DTLB01000051">
    <property type="protein sequence ID" value="HFW32997.1"/>
    <property type="molecule type" value="Genomic_DNA"/>
</dbReference>
<keyword evidence="5" id="KW-0560">Oxidoreductase</keyword>
<evidence type="ECO:0000259" key="7">
    <source>
        <dbReference type="PROSITE" id="PS50206"/>
    </source>
</evidence>
<evidence type="ECO:0000256" key="3">
    <source>
        <dbReference type="ARBA" id="ARBA00022630"/>
    </source>
</evidence>
<dbReference type="PRINTS" id="PR00368">
    <property type="entry name" value="FADPNR"/>
</dbReference>
<dbReference type="SUPFAM" id="SSF51905">
    <property type="entry name" value="FAD/NAD(P)-binding domain"/>
    <property type="match status" value="1"/>
</dbReference>
<dbReference type="InterPro" id="IPR023753">
    <property type="entry name" value="FAD/NAD-binding_dom"/>
</dbReference>
<proteinExistence type="inferred from homology"/>
<dbReference type="PRINTS" id="PR00411">
    <property type="entry name" value="PNDRDTASEI"/>
</dbReference>
<dbReference type="SUPFAM" id="SSF52821">
    <property type="entry name" value="Rhodanese/Cell cycle control phosphatase"/>
    <property type="match status" value="1"/>
</dbReference>
<dbReference type="PANTHER" id="PTHR43429">
    <property type="entry name" value="PYRIDINE NUCLEOTIDE-DISULFIDE OXIDOREDUCTASE DOMAIN-CONTAINING"/>
    <property type="match status" value="1"/>
</dbReference>
<dbReference type="InterPro" id="IPR016156">
    <property type="entry name" value="FAD/NAD-linked_Rdtase_dimer_sf"/>
</dbReference>
<evidence type="ECO:0000256" key="6">
    <source>
        <dbReference type="ARBA" id="ARBA00023284"/>
    </source>
</evidence>
<dbReference type="InterPro" id="IPR036873">
    <property type="entry name" value="Rhodanese-like_dom_sf"/>
</dbReference>
<dbReference type="InterPro" id="IPR004099">
    <property type="entry name" value="Pyr_nucl-diS_OxRdtase_dimer"/>
</dbReference>
<evidence type="ECO:0000256" key="4">
    <source>
        <dbReference type="ARBA" id="ARBA00022827"/>
    </source>
</evidence>
<dbReference type="SUPFAM" id="SSF55424">
    <property type="entry name" value="FAD/NAD-linked reductases, dimerisation (C-terminal) domain"/>
    <property type="match status" value="1"/>
</dbReference>
<comment type="similarity">
    <text evidence="2">Belongs to the class-III pyridine nucleotide-disulfide oxidoreductase family.</text>
</comment>
<dbReference type="Pfam" id="PF02852">
    <property type="entry name" value="Pyr_redox_dim"/>
    <property type="match status" value="1"/>
</dbReference>
<protein>
    <submittedName>
        <fullName evidence="8">FAD-binding protein</fullName>
    </submittedName>
</protein>
<evidence type="ECO:0000256" key="1">
    <source>
        <dbReference type="ARBA" id="ARBA00001974"/>
    </source>
</evidence>
<gene>
    <name evidence="8" type="ORF">ENW66_08660</name>
</gene>
<feature type="domain" description="Rhodanese" evidence="7">
    <location>
        <begin position="469"/>
        <end position="552"/>
    </location>
</feature>
<evidence type="ECO:0000256" key="5">
    <source>
        <dbReference type="ARBA" id="ARBA00023002"/>
    </source>
</evidence>
<keyword evidence="6" id="KW-0676">Redox-active center</keyword>
<organism evidence="8">
    <name type="scientific">Archaeoglobus fulgidus</name>
    <dbReference type="NCBI Taxonomy" id="2234"/>
    <lineage>
        <taxon>Archaea</taxon>
        <taxon>Methanobacteriati</taxon>
        <taxon>Methanobacteriota</taxon>
        <taxon>Archaeoglobi</taxon>
        <taxon>Archaeoglobales</taxon>
        <taxon>Archaeoglobaceae</taxon>
        <taxon>Archaeoglobus</taxon>
    </lineage>
</organism>
<dbReference type="InterPro" id="IPR036188">
    <property type="entry name" value="FAD/NAD-bd_sf"/>
</dbReference>
<dbReference type="AlphaFoldDB" id="A0A7C3MBK9"/>
<dbReference type="SMART" id="SM00450">
    <property type="entry name" value="RHOD"/>
    <property type="match status" value="1"/>
</dbReference>
<accession>A0A7C3MBK9</accession>
<evidence type="ECO:0000256" key="2">
    <source>
        <dbReference type="ARBA" id="ARBA00009130"/>
    </source>
</evidence>
<dbReference type="InterPro" id="IPR050260">
    <property type="entry name" value="FAD-bd_OxRdtase"/>
</dbReference>
<dbReference type="GO" id="GO:0016491">
    <property type="term" value="F:oxidoreductase activity"/>
    <property type="evidence" value="ECO:0007669"/>
    <property type="project" value="UniProtKB-KW"/>
</dbReference>
<name>A0A7C3MBK9_ARCFL</name>
<reference evidence="8" key="1">
    <citation type="journal article" date="2020" name="mSystems">
        <title>Genome- and Community-Level Interaction Insights into Carbon Utilization and Element Cycling Functions of Hydrothermarchaeota in Hydrothermal Sediment.</title>
        <authorList>
            <person name="Zhou Z."/>
            <person name="Liu Y."/>
            <person name="Xu W."/>
            <person name="Pan J."/>
            <person name="Luo Z.H."/>
            <person name="Li M."/>
        </authorList>
    </citation>
    <scope>NUCLEOTIDE SEQUENCE [LARGE SCALE GENOMIC DNA]</scope>
    <source>
        <strain evidence="8">SpSt-87</strain>
    </source>
</reference>
<keyword evidence="4" id="KW-0274">FAD</keyword>
<keyword evidence="3" id="KW-0285">Flavoprotein</keyword>